<feature type="domain" description="Transglycosylase SLT" evidence="3">
    <location>
        <begin position="170"/>
        <end position="260"/>
    </location>
</feature>
<dbReference type="SUPFAM" id="SSF53955">
    <property type="entry name" value="Lysozyme-like"/>
    <property type="match status" value="1"/>
</dbReference>
<dbReference type="CDD" id="cd00254">
    <property type="entry name" value="LT-like"/>
    <property type="match status" value="1"/>
</dbReference>
<reference evidence="4 5" key="1">
    <citation type="submission" date="2019-06" db="EMBL/GenBank/DDBJ databases">
        <title>Whole genome shotgun sequence of Zoogloea ramigera NBRC 15342.</title>
        <authorList>
            <person name="Hosoyama A."/>
            <person name="Uohara A."/>
            <person name="Ohji S."/>
            <person name="Ichikawa N."/>
        </authorList>
    </citation>
    <scope>NUCLEOTIDE SEQUENCE [LARGE SCALE GENOMIC DNA]</scope>
    <source>
        <strain evidence="4 5">NBRC 15342</strain>
    </source>
</reference>
<organism evidence="4 5">
    <name type="scientific">Zoogloea ramigera</name>
    <dbReference type="NCBI Taxonomy" id="350"/>
    <lineage>
        <taxon>Bacteria</taxon>
        <taxon>Pseudomonadati</taxon>
        <taxon>Pseudomonadota</taxon>
        <taxon>Betaproteobacteria</taxon>
        <taxon>Rhodocyclales</taxon>
        <taxon>Zoogloeaceae</taxon>
        <taxon>Zoogloea</taxon>
    </lineage>
</organism>
<comment type="similarity">
    <text evidence="1">Belongs to the transglycosylase Slt family.</text>
</comment>
<dbReference type="Gene3D" id="1.10.530.10">
    <property type="match status" value="1"/>
</dbReference>
<dbReference type="InterPro" id="IPR011990">
    <property type="entry name" value="TPR-like_helical_dom_sf"/>
</dbReference>
<dbReference type="EMBL" id="BJNV01000019">
    <property type="protein sequence ID" value="GEC95385.1"/>
    <property type="molecule type" value="Genomic_DNA"/>
</dbReference>
<dbReference type="InterPro" id="IPR023346">
    <property type="entry name" value="Lysozyme-like_dom_sf"/>
</dbReference>
<dbReference type="AlphaFoldDB" id="A0A4Y4CQZ0"/>
<dbReference type="SUPFAM" id="SSF81901">
    <property type="entry name" value="HCP-like"/>
    <property type="match status" value="1"/>
</dbReference>
<evidence type="ECO:0000256" key="1">
    <source>
        <dbReference type="ARBA" id="ARBA00007734"/>
    </source>
</evidence>
<feature type="chain" id="PRO_5021233546" evidence="2">
    <location>
        <begin position="24"/>
        <end position="291"/>
    </location>
</feature>
<keyword evidence="5" id="KW-1185">Reference proteome</keyword>
<dbReference type="Gene3D" id="1.25.40.10">
    <property type="entry name" value="Tetratricopeptide repeat domain"/>
    <property type="match status" value="1"/>
</dbReference>
<sequence length="291" mass="31605">MIRFRLLALALAGLAAATPPAAASTAMPDRWAAEPPRVRSLLERAWAAETGKGSERNEPLAVALYCEAARYGSAEAHYRNGLLRAEGGRSVRDAGLAKSFFAFAHELGHPAAGEALARHGLGNVPQQMPACLSDERSYEQTAVVSEDRYVQSLPARRQDVAALVVRLAPEYDVDPRLARAIAGVESNFDRLAQSPKNARGVMQLIPETAARFNVRNPLDAEDNIRGGLAYLRWLSRHFKGDVLRVVAAYNAGEGAVQRHGGVPPYFETRAYVWRVLTMAGMGHALPTGLRN</sequence>
<keyword evidence="2" id="KW-0732">Signal</keyword>
<evidence type="ECO:0000256" key="2">
    <source>
        <dbReference type="SAM" id="SignalP"/>
    </source>
</evidence>
<dbReference type="InterPro" id="IPR008258">
    <property type="entry name" value="Transglycosylase_SLT_dom_1"/>
</dbReference>
<dbReference type="OrthoDB" id="9815002at2"/>
<evidence type="ECO:0000313" key="4">
    <source>
        <dbReference type="EMBL" id="GEC95385.1"/>
    </source>
</evidence>
<evidence type="ECO:0000313" key="5">
    <source>
        <dbReference type="Proteomes" id="UP000318422"/>
    </source>
</evidence>
<accession>A0A4Y4CQZ0</accession>
<comment type="caution">
    <text evidence="4">The sequence shown here is derived from an EMBL/GenBank/DDBJ whole genome shotgun (WGS) entry which is preliminary data.</text>
</comment>
<name>A0A4Y4CQZ0_ZOORA</name>
<dbReference type="PANTHER" id="PTHR37423">
    <property type="entry name" value="SOLUBLE LYTIC MUREIN TRANSGLYCOSYLASE-RELATED"/>
    <property type="match status" value="1"/>
</dbReference>
<dbReference type="Pfam" id="PF01464">
    <property type="entry name" value="SLT"/>
    <property type="match status" value="1"/>
</dbReference>
<dbReference type="Proteomes" id="UP000318422">
    <property type="component" value="Unassembled WGS sequence"/>
</dbReference>
<proteinExistence type="inferred from homology"/>
<dbReference type="PANTHER" id="PTHR37423:SF2">
    <property type="entry name" value="MEMBRANE-BOUND LYTIC MUREIN TRANSGLYCOSYLASE C"/>
    <property type="match status" value="1"/>
</dbReference>
<evidence type="ECO:0000259" key="3">
    <source>
        <dbReference type="Pfam" id="PF01464"/>
    </source>
</evidence>
<dbReference type="RefSeq" id="WP_141350828.1">
    <property type="nucleotide sequence ID" value="NZ_BJNV01000019.1"/>
</dbReference>
<feature type="signal peptide" evidence="2">
    <location>
        <begin position="1"/>
        <end position="23"/>
    </location>
</feature>
<protein>
    <submittedName>
        <fullName evidence="4">Lytic transglycosylase</fullName>
    </submittedName>
</protein>
<gene>
    <name evidence="4" type="ORF">ZRA01_14580</name>
</gene>